<comment type="caution">
    <text evidence="2">The sequence shown here is derived from an EMBL/GenBank/DDBJ whole genome shotgun (WGS) entry which is preliminary data.</text>
</comment>
<dbReference type="Proteomes" id="UP000295165">
    <property type="component" value="Unassembled WGS sequence"/>
</dbReference>
<dbReference type="RefSeq" id="WP_196770509.1">
    <property type="nucleotide sequence ID" value="NZ_PECB01000003.1"/>
</dbReference>
<reference evidence="2 3" key="1">
    <citation type="journal article" date="2019" name="Sci. Rep.">
        <title>Extended insight into the Mycobacterium chelonae-abscessus complex through whole genome sequencing of Mycobacterium salmoniphilum outbreak and Mycobacterium salmoniphilum-like strains.</title>
        <authorList>
            <person name="Behra P.R.K."/>
            <person name="Das S."/>
            <person name="Pettersson B.M.F."/>
            <person name="Shirreff L."/>
            <person name="DuCote T."/>
            <person name="Jacobsson K.G."/>
            <person name="Ennis D.G."/>
            <person name="Kirsebom L.A."/>
        </authorList>
    </citation>
    <scope>NUCLEOTIDE SEQUENCE [LARGE SCALE GENOMIC DNA]</scope>
    <source>
        <strain evidence="2 3">CCUG 63697</strain>
    </source>
</reference>
<name>A0A4R8QUF7_9MYCO</name>
<evidence type="ECO:0000256" key="1">
    <source>
        <dbReference type="SAM" id="SignalP"/>
    </source>
</evidence>
<keyword evidence="1" id="KW-0732">Signal</keyword>
<protein>
    <recommendedName>
        <fullName evidence="4">Lipoprotein LpqS</fullName>
    </recommendedName>
</protein>
<feature type="chain" id="PRO_5038773066" description="Lipoprotein LpqS" evidence="1">
    <location>
        <begin position="33"/>
        <end position="147"/>
    </location>
</feature>
<dbReference type="EMBL" id="PECC01000030">
    <property type="protein sequence ID" value="TDZ47596.1"/>
    <property type="molecule type" value="Genomic_DNA"/>
</dbReference>
<dbReference type="GeneID" id="45767774"/>
<feature type="signal peptide" evidence="1">
    <location>
        <begin position="1"/>
        <end position="32"/>
    </location>
</feature>
<evidence type="ECO:0000313" key="2">
    <source>
        <dbReference type="EMBL" id="TDZ47596.1"/>
    </source>
</evidence>
<accession>A0A4R8QUF7</accession>
<proteinExistence type="predicted"/>
<gene>
    <name evidence="2" type="ORF">CCUG63697_04651</name>
</gene>
<evidence type="ECO:0008006" key="4">
    <source>
        <dbReference type="Google" id="ProtNLM"/>
    </source>
</evidence>
<dbReference type="AlphaFoldDB" id="A0A4R8QUF7"/>
<organism evidence="2 3">
    <name type="scientific">Mycobacteroides franklinii</name>
    <dbReference type="NCBI Taxonomy" id="948102"/>
    <lineage>
        <taxon>Bacteria</taxon>
        <taxon>Bacillati</taxon>
        <taxon>Actinomycetota</taxon>
        <taxon>Actinomycetes</taxon>
        <taxon>Mycobacteriales</taxon>
        <taxon>Mycobacteriaceae</taxon>
        <taxon>Mycobacteroides</taxon>
    </lineage>
</organism>
<sequence precursor="true">MRIRPGRRHCRLRQQIAVVAAAVLIAALAAMAVAGCAADAHRARAAGGGALVPVAAAAAAGAPGLFRAPADPVGAQLDAPCPHAQLAPAAALGGDELSLRWALPMVSSAVPAADAVIGAPVRGPPGPPRGAAAAGPLSLHQLCVIRR</sequence>
<evidence type="ECO:0000313" key="3">
    <source>
        <dbReference type="Proteomes" id="UP000295165"/>
    </source>
</evidence>
<keyword evidence="3" id="KW-1185">Reference proteome</keyword>